<evidence type="ECO:0000256" key="5">
    <source>
        <dbReference type="ARBA" id="ARBA00022777"/>
    </source>
</evidence>
<dbReference type="GO" id="GO:0004496">
    <property type="term" value="F:mevalonate kinase activity"/>
    <property type="evidence" value="ECO:0007669"/>
    <property type="project" value="InterPro"/>
</dbReference>
<dbReference type="RefSeq" id="WP_126778262.1">
    <property type="nucleotide sequence ID" value="NZ_NGJU01000002.1"/>
</dbReference>
<dbReference type="AlphaFoldDB" id="A0A429ZUV0"/>
<keyword evidence="7" id="KW-0460">Magnesium</keyword>
<dbReference type="InterPro" id="IPR014721">
    <property type="entry name" value="Ribsml_uS5_D2-typ_fold_subgr"/>
</dbReference>
<dbReference type="InterPro" id="IPR020568">
    <property type="entry name" value="Ribosomal_Su5_D2-typ_SF"/>
</dbReference>
<evidence type="ECO:0000256" key="3">
    <source>
        <dbReference type="ARBA" id="ARBA00022679"/>
    </source>
</evidence>
<dbReference type="InterPro" id="IPR036554">
    <property type="entry name" value="GHMP_kinase_C_sf"/>
</dbReference>
<dbReference type="SUPFAM" id="SSF54211">
    <property type="entry name" value="Ribosomal protein S5 domain 2-like"/>
    <property type="match status" value="1"/>
</dbReference>
<dbReference type="Gene3D" id="3.30.70.890">
    <property type="entry name" value="GHMP kinase, C-terminal domain"/>
    <property type="match status" value="1"/>
</dbReference>
<feature type="domain" description="GHMP kinase C-terminal" evidence="11">
    <location>
        <begin position="225"/>
        <end position="303"/>
    </location>
</feature>
<dbReference type="InterPro" id="IPR013750">
    <property type="entry name" value="GHMP_kinase_C_dom"/>
</dbReference>
<evidence type="ECO:0000256" key="7">
    <source>
        <dbReference type="ARBA" id="ARBA00022842"/>
    </source>
</evidence>
<keyword evidence="3" id="KW-0808">Transferase</keyword>
<dbReference type="EMBL" id="NGJU01000002">
    <property type="protein sequence ID" value="RST97514.1"/>
    <property type="molecule type" value="Genomic_DNA"/>
</dbReference>
<dbReference type="OrthoDB" id="9764892at2"/>
<keyword evidence="13" id="KW-1185">Reference proteome</keyword>
<keyword evidence="6" id="KW-0067">ATP-binding</keyword>
<dbReference type="NCBIfam" id="TIGR00549">
    <property type="entry name" value="mevalon_kin"/>
    <property type="match status" value="1"/>
</dbReference>
<reference evidence="12 13" key="1">
    <citation type="submission" date="2017-05" db="EMBL/GenBank/DDBJ databases">
        <title>Vagococcus spp. assemblies.</title>
        <authorList>
            <person name="Gulvik C.A."/>
        </authorList>
    </citation>
    <scope>NUCLEOTIDE SEQUENCE [LARGE SCALE GENOMIC DNA]</scope>
    <source>
        <strain evidence="12 13">NCFB 2777</strain>
    </source>
</reference>
<accession>A0A429ZUV0</accession>
<dbReference type="SUPFAM" id="SSF55060">
    <property type="entry name" value="GHMP Kinase, C-terminal domain"/>
    <property type="match status" value="1"/>
</dbReference>
<evidence type="ECO:0000313" key="12">
    <source>
        <dbReference type="EMBL" id="RST97514.1"/>
    </source>
</evidence>
<dbReference type="UniPathway" id="UPA00057">
    <property type="reaction ID" value="UER00098"/>
</dbReference>
<keyword evidence="5 12" id="KW-0418">Kinase</keyword>
<evidence type="ECO:0000259" key="10">
    <source>
        <dbReference type="Pfam" id="PF00288"/>
    </source>
</evidence>
<evidence type="ECO:0000259" key="11">
    <source>
        <dbReference type="Pfam" id="PF08544"/>
    </source>
</evidence>
<dbReference type="PANTHER" id="PTHR43290">
    <property type="entry name" value="MEVALONATE KINASE"/>
    <property type="match status" value="1"/>
</dbReference>
<feature type="domain" description="GHMP kinase N-terminal" evidence="10">
    <location>
        <begin position="84"/>
        <end position="150"/>
    </location>
</feature>
<sequence length="314" mass="33400">MSNTTGFGQANGKIILMGEHSVVYGQPSVAIPFPATQIKTTVTKSTNSETEIDCHFYTGLLKDMPELLESLKKVIEVSLITLKKEHDVLSLKIESTIPAERGMGSSAAVAVATTRGIFDYYQEPLSQAELLRIVDIAEKIAHGNPSGLDALMTSSSQPYYFIKGQPFTPIDLHLQAVLVVADTGKTGQTKEAVASVGLKVAGKNHELYEHKIAELGELAQASREFLVSNQPIALGEAMNAAQVLLAELGVSSLELDGLVVTALSNKALGAKLTGGGRGGCMIALARNLEDAEKIAAALEKSGAKSTWLYEMSEQ</sequence>
<name>A0A429ZUV0_9ENTE</name>
<comment type="caution">
    <text evidence="12">The sequence shown here is derived from an EMBL/GenBank/DDBJ whole genome shotgun (WGS) entry which is preliminary data.</text>
</comment>
<dbReference type="GO" id="GO:0019287">
    <property type="term" value="P:isopentenyl diphosphate biosynthetic process, mevalonate pathway"/>
    <property type="evidence" value="ECO:0007669"/>
    <property type="project" value="UniProtKB-UniPathway"/>
</dbReference>
<dbReference type="PRINTS" id="PR00959">
    <property type="entry name" value="MEVGALKINASE"/>
</dbReference>
<dbReference type="Pfam" id="PF00288">
    <property type="entry name" value="GHMP_kinases_N"/>
    <property type="match status" value="1"/>
</dbReference>
<evidence type="ECO:0000256" key="8">
    <source>
        <dbReference type="ARBA" id="ARBA00023098"/>
    </source>
</evidence>
<evidence type="ECO:0000313" key="13">
    <source>
        <dbReference type="Proteomes" id="UP000287239"/>
    </source>
</evidence>
<organism evidence="12 13">
    <name type="scientific">Vagococcus salmoninarum</name>
    <dbReference type="NCBI Taxonomy" id="2739"/>
    <lineage>
        <taxon>Bacteria</taxon>
        <taxon>Bacillati</taxon>
        <taxon>Bacillota</taxon>
        <taxon>Bacilli</taxon>
        <taxon>Lactobacillales</taxon>
        <taxon>Enterococcaceae</taxon>
        <taxon>Vagococcus</taxon>
    </lineage>
</organism>
<proteinExistence type="predicted"/>
<comment type="pathway">
    <text evidence="9">Isoprenoid biosynthesis; isopentenyl diphosphate biosynthesis via mevalonate pathway; isopentenyl diphosphate from (R)-mevalonate: step 1/3.</text>
</comment>
<gene>
    <name evidence="12" type="ORF">CBF35_02275</name>
</gene>
<dbReference type="InterPro" id="IPR006205">
    <property type="entry name" value="Mev_gal_kin"/>
</dbReference>
<evidence type="ECO:0000256" key="9">
    <source>
        <dbReference type="ARBA" id="ARBA00029438"/>
    </source>
</evidence>
<dbReference type="InterPro" id="IPR006204">
    <property type="entry name" value="GHMP_kinase_N_dom"/>
</dbReference>
<dbReference type="GO" id="GO:0005524">
    <property type="term" value="F:ATP binding"/>
    <property type="evidence" value="ECO:0007669"/>
    <property type="project" value="UniProtKB-KW"/>
</dbReference>
<keyword evidence="1" id="KW-0963">Cytoplasm</keyword>
<dbReference type="Pfam" id="PF08544">
    <property type="entry name" value="GHMP_kinases_C"/>
    <property type="match status" value="1"/>
</dbReference>
<evidence type="ECO:0000256" key="6">
    <source>
        <dbReference type="ARBA" id="ARBA00022840"/>
    </source>
</evidence>
<evidence type="ECO:0000256" key="4">
    <source>
        <dbReference type="ARBA" id="ARBA00022741"/>
    </source>
</evidence>
<evidence type="ECO:0000256" key="1">
    <source>
        <dbReference type="ARBA" id="ARBA00022490"/>
    </source>
</evidence>
<dbReference type="GeneID" id="98567182"/>
<protein>
    <submittedName>
        <fullName evidence="12">Mevalonate kinase</fullName>
    </submittedName>
</protein>
<dbReference type="GO" id="GO:0005829">
    <property type="term" value="C:cytosol"/>
    <property type="evidence" value="ECO:0007669"/>
    <property type="project" value="TreeGrafter"/>
</dbReference>
<evidence type="ECO:0000256" key="2">
    <source>
        <dbReference type="ARBA" id="ARBA00022516"/>
    </source>
</evidence>
<keyword evidence="8" id="KW-0443">Lipid metabolism</keyword>
<dbReference type="Gene3D" id="3.30.230.10">
    <property type="match status" value="1"/>
</dbReference>
<keyword evidence="2" id="KW-0444">Lipid biosynthesis</keyword>
<dbReference type="PANTHER" id="PTHR43290:SF2">
    <property type="entry name" value="MEVALONATE KINASE"/>
    <property type="match status" value="1"/>
</dbReference>
<keyword evidence="4" id="KW-0547">Nucleotide-binding</keyword>
<dbReference type="Proteomes" id="UP000287239">
    <property type="component" value="Unassembled WGS sequence"/>
</dbReference>